<gene>
    <name evidence="3" type="ORF">CYY_006755</name>
</gene>
<organism evidence="3 4">
    <name type="scientific">Polysphondylium violaceum</name>
    <dbReference type="NCBI Taxonomy" id="133409"/>
    <lineage>
        <taxon>Eukaryota</taxon>
        <taxon>Amoebozoa</taxon>
        <taxon>Evosea</taxon>
        <taxon>Eumycetozoa</taxon>
        <taxon>Dictyostelia</taxon>
        <taxon>Dictyosteliales</taxon>
        <taxon>Dictyosteliaceae</taxon>
        <taxon>Polysphondylium</taxon>
    </lineage>
</organism>
<name>A0A8J4UY26_9MYCE</name>
<dbReference type="PANTHER" id="PTHR11247:SF45">
    <property type="entry name" value="PALMITOYL-PROTEIN THIOESTERASE 2"/>
    <property type="match status" value="1"/>
</dbReference>
<accession>A0A8J4UY26</accession>
<comment type="caution">
    <text evidence="3">The sequence shown here is derived from an EMBL/GenBank/DDBJ whole genome shotgun (WGS) entry which is preliminary data.</text>
</comment>
<dbReference type="OrthoDB" id="155976at2759"/>
<dbReference type="GO" id="GO:0005764">
    <property type="term" value="C:lysosome"/>
    <property type="evidence" value="ECO:0007669"/>
    <property type="project" value="TreeGrafter"/>
</dbReference>
<dbReference type="Gene3D" id="3.40.50.1820">
    <property type="entry name" value="alpha/beta hydrolase"/>
    <property type="match status" value="1"/>
</dbReference>
<evidence type="ECO:0000313" key="4">
    <source>
        <dbReference type="Proteomes" id="UP000695562"/>
    </source>
</evidence>
<evidence type="ECO:0000313" key="3">
    <source>
        <dbReference type="EMBL" id="KAF2071940.1"/>
    </source>
</evidence>
<dbReference type="Proteomes" id="UP000695562">
    <property type="component" value="Unassembled WGS sequence"/>
</dbReference>
<dbReference type="Pfam" id="PF02089">
    <property type="entry name" value="Palm_thioest"/>
    <property type="match status" value="1"/>
</dbReference>
<evidence type="ECO:0000256" key="1">
    <source>
        <dbReference type="ARBA" id="ARBA00022801"/>
    </source>
</evidence>
<dbReference type="AlphaFoldDB" id="A0A8J4UY26"/>
<feature type="chain" id="PRO_5035291614" evidence="2">
    <location>
        <begin position="22"/>
        <end position="281"/>
    </location>
</feature>
<keyword evidence="1" id="KW-0378">Hydrolase</keyword>
<protein>
    <submittedName>
        <fullName evidence="3">Uncharacterized protein</fullName>
    </submittedName>
</protein>
<dbReference type="InterPro" id="IPR029058">
    <property type="entry name" value="AB_hydrolase_fold"/>
</dbReference>
<feature type="signal peptide" evidence="2">
    <location>
        <begin position="1"/>
        <end position="21"/>
    </location>
</feature>
<dbReference type="GO" id="GO:0016790">
    <property type="term" value="F:thiolester hydrolase activity"/>
    <property type="evidence" value="ECO:0007669"/>
    <property type="project" value="TreeGrafter"/>
</dbReference>
<evidence type="ECO:0000256" key="2">
    <source>
        <dbReference type="SAM" id="SignalP"/>
    </source>
</evidence>
<dbReference type="PANTHER" id="PTHR11247">
    <property type="entry name" value="PALMITOYL-PROTEIN THIOESTERASE/DOLICHYLDIPHOSPHATASE 1"/>
    <property type="match status" value="1"/>
</dbReference>
<proteinExistence type="predicted"/>
<sequence length="281" mass="32218">MNYRFANIVLSLCLFIVGTHSLKPVLLMHGFALSTTAGTYHDWNHYVSWLNQSNPDQIIYDVNQLIQGIIANNDNFSQGFHIVAHSQGALLMRSVIEMYGLNVDTFVSLAGVHNGIYGLGPLDQYPWLENLTDFELTEIFYTPTMQQGFSVANWWNCAVSRDRYLENNVFLPMINQEIENNTIANYKTNFLASIKGSLHAFGSPQDGIVTPWNSELFGFFDDQLFMKSMNETYSYINDSYGLRTLDSQGKLFLYQIDNVKHAEWLSRQDLFEQYVLPLISK</sequence>
<reference evidence="3" key="1">
    <citation type="submission" date="2020-01" db="EMBL/GenBank/DDBJ databases">
        <title>Development of genomics and gene disruption for Polysphondylium violaceum indicates a role for the polyketide synthase stlB in stalk morphogenesis.</title>
        <authorList>
            <person name="Narita B."/>
            <person name="Kawabe Y."/>
            <person name="Kin K."/>
            <person name="Saito T."/>
            <person name="Gibbs R."/>
            <person name="Kuspa A."/>
            <person name="Muzny D."/>
            <person name="Queller D."/>
            <person name="Richards S."/>
            <person name="Strassman J."/>
            <person name="Sucgang R."/>
            <person name="Worley K."/>
            <person name="Schaap P."/>
        </authorList>
    </citation>
    <scope>NUCLEOTIDE SEQUENCE</scope>
    <source>
        <strain evidence="3">QSvi11</strain>
    </source>
</reference>
<keyword evidence="4" id="KW-1185">Reference proteome</keyword>
<dbReference type="EMBL" id="AJWJ01000325">
    <property type="protein sequence ID" value="KAF2071940.1"/>
    <property type="molecule type" value="Genomic_DNA"/>
</dbReference>
<keyword evidence="2" id="KW-0732">Signal</keyword>
<dbReference type="SUPFAM" id="SSF53474">
    <property type="entry name" value="alpha/beta-Hydrolases"/>
    <property type="match status" value="1"/>
</dbReference>